<keyword evidence="1" id="KW-0863">Zinc-finger</keyword>
<dbReference type="SUPFAM" id="SSF57756">
    <property type="entry name" value="Retrovirus zinc finger-like domains"/>
    <property type="match status" value="1"/>
</dbReference>
<evidence type="ECO:0000256" key="2">
    <source>
        <dbReference type="SAM" id="MobiDB-lite"/>
    </source>
</evidence>
<dbReference type="GO" id="GO:0015074">
    <property type="term" value="P:DNA integration"/>
    <property type="evidence" value="ECO:0007669"/>
    <property type="project" value="InterPro"/>
</dbReference>
<feature type="compositionally biased region" description="Polar residues" evidence="2">
    <location>
        <begin position="225"/>
        <end position="236"/>
    </location>
</feature>
<dbReference type="PANTHER" id="PTHR47481:SF28">
    <property type="entry name" value="RETROTRANSPOSON COPIA-LIKE N-TERMINAL DOMAIN-CONTAINING PROTEIN"/>
    <property type="match status" value="1"/>
</dbReference>
<protein>
    <recommendedName>
        <fullName evidence="6">Integrase catalytic domain-containing protein</fullName>
    </recommendedName>
</protein>
<dbReference type="PROSITE" id="PS50994">
    <property type="entry name" value="INTEGRASE"/>
    <property type="match status" value="1"/>
</dbReference>
<dbReference type="AlphaFoldDB" id="A0A2N9HCI9"/>
<accession>A0A2N9HCI9</accession>
<feature type="domain" description="Integrase catalytic" evidence="4">
    <location>
        <begin position="482"/>
        <end position="579"/>
    </location>
</feature>
<keyword evidence="1" id="KW-0479">Metal-binding</keyword>
<evidence type="ECO:0000313" key="5">
    <source>
        <dbReference type="EMBL" id="SPD12077.1"/>
    </source>
</evidence>
<name>A0A2N9HCI9_FAGSY</name>
<feature type="compositionally biased region" description="Low complexity" evidence="2">
    <location>
        <begin position="686"/>
        <end position="708"/>
    </location>
</feature>
<reference evidence="5" key="1">
    <citation type="submission" date="2018-02" db="EMBL/GenBank/DDBJ databases">
        <authorList>
            <person name="Cohen D.B."/>
            <person name="Kent A.D."/>
        </authorList>
    </citation>
    <scope>NUCLEOTIDE SEQUENCE</scope>
</reference>
<evidence type="ECO:0000256" key="1">
    <source>
        <dbReference type="PROSITE-ProRule" id="PRU00047"/>
    </source>
</evidence>
<proteinExistence type="predicted"/>
<dbReference type="Pfam" id="PF14223">
    <property type="entry name" value="Retrotran_gag_2"/>
    <property type="match status" value="1"/>
</dbReference>
<gene>
    <name evidence="5" type="ORF">FSB_LOCUS39959</name>
</gene>
<evidence type="ECO:0000259" key="4">
    <source>
        <dbReference type="PROSITE" id="PS50994"/>
    </source>
</evidence>
<dbReference type="InterPro" id="IPR043502">
    <property type="entry name" value="DNA/RNA_pol_sf"/>
</dbReference>
<dbReference type="Pfam" id="PF07727">
    <property type="entry name" value="RVT_2"/>
    <property type="match status" value="1"/>
</dbReference>
<sequence>MANLMSVKLDSTNFIVWKHQLSSILKAYSMIDFVDGTVPSPSRFLVDTEGNCTIAVNPDFQLWNTRDQALLTLINSTLSFAVLSMVVGHNSAQAVWKTLEHRFTSTSRANILNLKIELHNLKKGTESVSSYLQKVKNTRDKLIAVGTLIDNEELLHIILKGLPREYGPFSSAIRTRNEPVNFEEIMVLLQTKEQSILEISDSGKEMNATMAMFASAAPNNRNFNSQSSFYVNSSQARGRGRNNSQRGRGRFNHNNQYSQPNAPNQSHSQYSQQAQNKPDGSRPQCQICGKLGHHALDCYHRMDFAYQGRHPPAKLAAMASTSNNSQGGETWLTDTGATDHLTANLNNLTVQNPYKGSDQVEVGNGQSIPINNTGNVHKLCTDNNCSCYFDSNKFFIQDLPSGKVLYKGLSRNGLYPIHTHPSSSVSTPSVTASSSVSAFLSFKNKWQLWHQRLGHPSDRVLVSSLSSLSSSAVENQFSTQIKFLRTDCGGEYTSNEFTAFCSSSGITHQLSCPHTLQQNGIVERKHRHIVECALTLLSHASLLITHWTYAVTTALHLINRLPTPRLSHKSPWEKLFHKPPDISHFRTFGCICFPHLRPYNTHKLQPRTTSCIFLGYPAHTKGYICLDPTTKRVYISRHVLFNESEFLPDLTLSSTPQTEPVTSTFDSLPWLLSSSPILSTNAVSNSDPIESHSSAASSAPESSLPSTSIPQPPVVNTHPMHTRSKHGIFKPKIFHTTTIDYTQTEPPTHQIASKYPHWCTAMDEEFTALQRQQTWSLVPHPPGKNIVGCKWVFKLKRNSDGSISRYKARLVAKGFHQQHGIDFQETFSPVVKPPTVRLILALAVTYHWPLRQLDVRNAFLHGVLKEEVYMTQPPGYVNPSLPQHVCQLHKSIYGLKQAPRAWFESFTTQFLNLGFISSSADSSLFIYRDGPTIAFLLLYVDDIVLTGNNSSFLTQLIHNLSKVFELKDMGTLSYFLGLQITRSSKGLTLTQTKYATDLLTKHNMLQCSPCKTPCVPNVRLSSTSGEPLTDIHAYRSLVGALHYLTFTRPDLSFAVHQVCQFMNAPTDIHLTAAKRILRYVRGTLDHGLFYTPGPITLSAFTDADWAGDPDDRRSTSAEYRALASASAELCWLRTLVKDLGIYLYDPPILWCDNVSALAIASNPVFHARTKHIEVDFHFIRERVLRKDLQVKFVSTMDQLADIFTKGLPSHRFQDLQSKLLVPVDTIRLRGDDEINDNTLLTTL</sequence>
<feature type="region of interest" description="Disordered" evidence="2">
    <location>
        <begin position="683"/>
        <end position="722"/>
    </location>
</feature>
<dbReference type="PROSITE" id="PS50158">
    <property type="entry name" value="ZF_CCHC"/>
    <property type="match status" value="1"/>
</dbReference>
<feature type="region of interest" description="Disordered" evidence="2">
    <location>
        <begin position="225"/>
        <end position="283"/>
    </location>
</feature>
<evidence type="ECO:0000259" key="3">
    <source>
        <dbReference type="PROSITE" id="PS50158"/>
    </source>
</evidence>
<dbReference type="EMBL" id="OIVN01003557">
    <property type="protein sequence ID" value="SPD12077.1"/>
    <property type="molecule type" value="Genomic_DNA"/>
</dbReference>
<feature type="domain" description="CCHC-type" evidence="3">
    <location>
        <begin position="285"/>
        <end position="298"/>
    </location>
</feature>
<dbReference type="Pfam" id="PF25597">
    <property type="entry name" value="SH3_retrovirus"/>
    <property type="match status" value="1"/>
</dbReference>
<dbReference type="InterPro" id="IPR036875">
    <property type="entry name" value="Znf_CCHC_sf"/>
</dbReference>
<dbReference type="PANTHER" id="PTHR47481">
    <property type="match status" value="1"/>
</dbReference>
<dbReference type="SUPFAM" id="SSF56672">
    <property type="entry name" value="DNA/RNA polymerases"/>
    <property type="match status" value="1"/>
</dbReference>
<organism evidence="5">
    <name type="scientific">Fagus sylvatica</name>
    <name type="common">Beechnut</name>
    <dbReference type="NCBI Taxonomy" id="28930"/>
    <lineage>
        <taxon>Eukaryota</taxon>
        <taxon>Viridiplantae</taxon>
        <taxon>Streptophyta</taxon>
        <taxon>Embryophyta</taxon>
        <taxon>Tracheophyta</taxon>
        <taxon>Spermatophyta</taxon>
        <taxon>Magnoliopsida</taxon>
        <taxon>eudicotyledons</taxon>
        <taxon>Gunneridae</taxon>
        <taxon>Pentapetalae</taxon>
        <taxon>rosids</taxon>
        <taxon>fabids</taxon>
        <taxon>Fagales</taxon>
        <taxon>Fagaceae</taxon>
        <taxon>Fagus</taxon>
    </lineage>
</organism>
<dbReference type="InterPro" id="IPR001878">
    <property type="entry name" value="Znf_CCHC"/>
</dbReference>
<dbReference type="InterPro" id="IPR012337">
    <property type="entry name" value="RNaseH-like_sf"/>
</dbReference>
<dbReference type="SUPFAM" id="SSF53098">
    <property type="entry name" value="Ribonuclease H-like"/>
    <property type="match status" value="1"/>
</dbReference>
<dbReference type="InterPro" id="IPR013103">
    <property type="entry name" value="RVT_2"/>
</dbReference>
<dbReference type="GO" id="GO:0008270">
    <property type="term" value="F:zinc ion binding"/>
    <property type="evidence" value="ECO:0007669"/>
    <property type="project" value="UniProtKB-KW"/>
</dbReference>
<dbReference type="CDD" id="cd09272">
    <property type="entry name" value="RNase_HI_RT_Ty1"/>
    <property type="match status" value="1"/>
</dbReference>
<dbReference type="InterPro" id="IPR001584">
    <property type="entry name" value="Integrase_cat-core"/>
</dbReference>
<dbReference type="Gene3D" id="3.30.420.10">
    <property type="entry name" value="Ribonuclease H-like superfamily/Ribonuclease H"/>
    <property type="match status" value="1"/>
</dbReference>
<dbReference type="InterPro" id="IPR036397">
    <property type="entry name" value="RNaseH_sf"/>
</dbReference>
<keyword evidence="1" id="KW-0862">Zinc</keyword>
<feature type="compositionally biased region" description="Polar residues" evidence="2">
    <location>
        <begin position="252"/>
        <end position="278"/>
    </location>
</feature>
<dbReference type="InterPro" id="IPR057670">
    <property type="entry name" value="SH3_retrovirus"/>
</dbReference>
<evidence type="ECO:0008006" key="6">
    <source>
        <dbReference type="Google" id="ProtNLM"/>
    </source>
</evidence>
<dbReference type="GO" id="GO:0003676">
    <property type="term" value="F:nucleic acid binding"/>
    <property type="evidence" value="ECO:0007669"/>
    <property type="project" value="InterPro"/>
</dbReference>